<evidence type="ECO:0000313" key="2">
    <source>
        <dbReference type="EMBL" id="MXO70437.1"/>
    </source>
</evidence>
<evidence type="ECO:0000259" key="1">
    <source>
        <dbReference type="Pfam" id="PF00781"/>
    </source>
</evidence>
<dbReference type="InterPro" id="IPR001206">
    <property type="entry name" value="Diacylglycerol_kinase_cat_dom"/>
</dbReference>
<keyword evidence="2" id="KW-0808">Transferase</keyword>
<dbReference type="OrthoDB" id="7209949at2"/>
<dbReference type="Pfam" id="PF00781">
    <property type="entry name" value="DAGK_cat"/>
    <property type="match status" value="1"/>
</dbReference>
<dbReference type="Proteomes" id="UP000466966">
    <property type="component" value="Unassembled WGS sequence"/>
</dbReference>
<gene>
    <name evidence="2" type="ORF">GRI99_02175</name>
</gene>
<dbReference type="Gene3D" id="3.40.50.10330">
    <property type="entry name" value="Probable inorganic polyphosphate/atp-NAD kinase, domain 1"/>
    <property type="match status" value="1"/>
</dbReference>
<comment type="caution">
    <text evidence="2">The sequence shown here is derived from an EMBL/GenBank/DDBJ whole genome shotgun (WGS) entry which is preliminary data.</text>
</comment>
<dbReference type="EMBL" id="WTYV01000001">
    <property type="protein sequence ID" value="MXO70437.1"/>
    <property type="molecule type" value="Genomic_DNA"/>
</dbReference>
<name>A0A844YWI8_9SPHN</name>
<dbReference type="InterPro" id="IPR017438">
    <property type="entry name" value="ATP-NAD_kinase_N"/>
</dbReference>
<dbReference type="InterPro" id="IPR016064">
    <property type="entry name" value="NAD/diacylglycerol_kinase_sf"/>
</dbReference>
<dbReference type="SUPFAM" id="SSF111331">
    <property type="entry name" value="NAD kinase/diacylglycerol kinase-like"/>
    <property type="match status" value="1"/>
</dbReference>
<feature type="domain" description="DAGKc" evidence="1">
    <location>
        <begin position="71"/>
        <end position="143"/>
    </location>
</feature>
<protein>
    <submittedName>
        <fullName evidence="2">Diacylglycerol kinase</fullName>
    </submittedName>
</protein>
<reference evidence="2 3" key="1">
    <citation type="submission" date="2019-12" db="EMBL/GenBank/DDBJ databases">
        <title>Genomic-based taxomic classification of the family Erythrobacteraceae.</title>
        <authorList>
            <person name="Xu L."/>
        </authorList>
    </citation>
    <scope>NUCLEOTIDE SEQUENCE [LARGE SCALE GENOMIC DNA]</scope>
    <source>
        <strain evidence="2 3">M0322</strain>
    </source>
</reference>
<organism evidence="2 3">
    <name type="scientific">Alteraurantiacibacter buctensis</name>
    <dbReference type="NCBI Taxonomy" id="1503981"/>
    <lineage>
        <taxon>Bacteria</taxon>
        <taxon>Pseudomonadati</taxon>
        <taxon>Pseudomonadota</taxon>
        <taxon>Alphaproteobacteria</taxon>
        <taxon>Sphingomonadales</taxon>
        <taxon>Erythrobacteraceae</taxon>
        <taxon>Alteraurantiacibacter</taxon>
    </lineage>
</organism>
<evidence type="ECO:0000313" key="3">
    <source>
        <dbReference type="Proteomes" id="UP000466966"/>
    </source>
</evidence>
<sequence>MHGMIHRFERLPQVDAAPVDDAARAAPPVRAVPLVGLIRNPRSHGHARSGDGSDLPGVITAAPSQRSELPAILADFAAQRVDYIAIDGGDGTVRDVLSCGAGVFGDAWPTLILLPSGKTNALAYDLKVPRLWPLAEALEAARRDSHVVRRPLVVAEAGDERSQVRGFVLGAGVFTRSISLGQDAHRYGAFNAAAVGVTALWSVLQAFFGSAGNPWRKTSRMRLRLENGQELAHAGGAPADERFMVFASSLEGFPAGLKPFGDLKAPVRLAVLDNPRRSILLRLPLIFRGQIAPKVLRQGMHVEGGEEFVMDLSETFILDGEEFPAGHYRVFAGPRLRFVVP</sequence>
<keyword evidence="2" id="KW-0418">Kinase</keyword>
<accession>A0A844YWI8</accession>
<keyword evidence="3" id="KW-1185">Reference proteome</keyword>
<dbReference type="GO" id="GO:0016301">
    <property type="term" value="F:kinase activity"/>
    <property type="evidence" value="ECO:0007669"/>
    <property type="project" value="UniProtKB-KW"/>
</dbReference>
<dbReference type="RefSeq" id="WP_160770357.1">
    <property type="nucleotide sequence ID" value="NZ_WTYV01000001.1"/>
</dbReference>
<proteinExistence type="predicted"/>
<dbReference type="AlphaFoldDB" id="A0A844YWI8"/>